<dbReference type="InterPro" id="IPR030125">
    <property type="entry name" value="SPIN90/Ldb17"/>
</dbReference>
<dbReference type="GO" id="GO:0006897">
    <property type="term" value="P:endocytosis"/>
    <property type="evidence" value="ECO:0007669"/>
    <property type="project" value="TreeGrafter"/>
</dbReference>
<evidence type="ECO:0000313" key="4">
    <source>
        <dbReference type="Proteomes" id="UP001165065"/>
    </source>
</evidence>
<reference evidence="4" key="1">
    <citation type="journal article" date="2023" name="Commun. Biol.">
        <title>Genome analysis of Parmales, the sister group of diatoms, reveals the evolutionary specialization of diatoms from phago-mixotrophs to photoautotrophs.</title>
        <authorList>
            <person name="Ban H."/>
            <person name="Sato S."/>
            <person name="Yoshikawa S."/>
            <person name="Yamada K."/>
            <person name="Nakamura Y."/>
            <person name="Ichinomiya M."/>
            <person name="Sato N."/>
            <person name="Blanc-Mathieu R."/>
            <person name="Endo H."/>
            <person name="Kuwata A."/>
            <person name="Ogata H."/>
        </authorList>
    </citation>
    <scope>NUCLEOTIDE SEQUENCE [LARGE SCALE GENOMIC DNA]</scope>
</reference>
<dbReference type="Pfam" id="PF09431">
    <property type="entry name" value="SPIN90_LRD"/>
    <property type="match status" value="1"/>
</dbReference>
<dbReference type="OrthoDB" id="445362at2759"/>
<evidence type="ECO:0000313" key="3">
    <source>
        <dbReference type="EMBL" id="GMI48327.1"/>
    </source>
</evidence>
<feature type="compositionally biased region" description="Low complexity" evidence="1">
    <location>
        <begin position="54"/>
        <end position="91"/>
    </location>
</feature>
<dbReference type="AlphaFoldDB" id="A0A9W7LG72"/>
<dbReference type="SMART" id="SM00456">
    <property type="entry name" value="WW"/>
    <property type="match status" value="2"/>
</dbReference>
<gene>
    <name evidence="3" type="ORF">TrCOL_g10511</name>
</gene>
<dbReference type="PANTHER" id="PTHR13357:SF1">
    <property type="entry name" value="NCK-INTERACTING PROTEIN WITH SH3 DOMAIN"/>
    <property type="match status" value="1"/>
</dbReference>
<dbReference type="InterPro" id="IPR036020">
    <property type="entry name" value="WW_dom_sf"/>
</dbReference>
<keyword evidence="4" id="KW-1185">Reference proteome</keyword>
<comment type="caution">
    <text evidence="3">The sequence shown here is derived from an EMBL/GenBank/DDBJ whole genome shotgun (WGS) entry which is preliminary data.</text>
</comment>
<evidence type="ECO:0000259" key="2">
    <source>
        <dbReference type="PROSITE" id="PS50020"/>
    </source>
</evidence>
<evidence type="ECO:0000256" key="1">
    <source>
        <dbReference type="SAM" id="MobiDB-lite"/>
    </source>
</evidence>
<protein>
    <recommendedName>
        <fullName evidence="2">WW domain-containing protein</fullName>
    </recommendedName>
</protein>
<feature type="domain" description="WW" evidence="2">
    <location>
        <begin position="97"/>
        <end position="130"/>
    </location>
</feature>
<dbReference type="CDD" id="cd00201">
    <property type="entry name" value="WW"/>
    <property type="match status" value="2"/>
</dbReference>
<dbReference type="InterPro" id="IPR018556">
    <property type="entry name" value="SPIN90/Ldb17_LRD"/>
</dbReference>
<dbReference type="PANTHER" id="PTHR13357">
    <property type="entry name" value="SH3 ADAPTER PROTEIN SPIN90 NCK INTERACTING PROTEIN WITH SH3 DOMAIN"/>
    <property type="match status" value="1"/>
</dbReference>
<dbReference type="SUPFAM" id="SSF51045">
    <property type="entry name" value="WW domain"/>
    <property type="match status" value="1"/>
</dbReference>
<accession>A0A9W7LG72</accession>
<dbReference type="GO" id="GO:0071933">
    <property type="term" value="F:Arp2/3 complex binding"/>
    <property type="evidence" value="ECO:0007669"/>
    <property type="project" value="TreeGrafter"/>
</dbReference>
<feature type="region of interest" description="Disordered" evidence="1">
    <location>
        <begin position="49"/>
        <end position="107"/>
    </location>
</feature>
<dbReference type="PROSITE" id="PS50020">
    <property type="entry name" value="WW_DOMAIN_2"/>
    <property type="match status" value="1"/>
</dbReference>
<organism evidence="3 4">
    <name type="scientific">Triparma columacea</name>
    <dbReference type="NCBI Taxonomy" id="722753"/>
    <lineage>
        <taxon>Eukaryota</taxon>
        <taxon>Sar</taxon>
        <taxon>Stramenopiles</taxon>
        <taxon>Ochrophyta</taxon>
        <taxon>Bolidophyceae</taxon>
        <taxon>Parmales</taxon>
        <taxon>Triparmaceae</taxon>
        <taxon>Triparma</taxon>
    </lineage>
</organism>
<dbReference type="Gene3D" id="2.20.70.10">
    <property type="match status" value="2"/>
</dbReference>
<proteinExistence type="predicted"/>
<dbReference type="InterPro" id="IPR001202">
    <property type="entry name" value="WW_dom"/>
</dbReference>
<dbReference type="Proteomes" id="UP001165065">
    <property type="component" value="Unassembled WGS sequence"/>
</dbReference>
<sequence>MDTTPVQSTSLTSEQTVQIRKLHQEAKEAQKLGNRALALEKLREVKAILDAPDTAPSSVKTSSSPPDTSPSSPDTSPAKEALSDPFASLPLAPSPPPSPKEDWSEFKTDDGESYFFERKSGQTVWELPEGVKIRKSPGAEEADELQPFRCPGRDPEEIFVAEGQFHGAPNLGTDPGCAEDWERVRGVTFGDGSGHDNDMQVYYRNTVTGETSWELPDALRSSVEEVIGEGVEWDGMNGRDEDFADEVLGITKILSEARATSLLATQPLRRLCELSQTCGREEEWVELIEGGRGGDFALVSGVARVVDAGVMSGKREAGDKGDVYYCEAFSFAVRNLILFSKLHPGMWKAIAKESVALMLGNVCQALAESTANLGPDDVTGINGYADFSADEECTVNLMLLREMFLHLPEGSFGGQQAVGQTVSVVLGCLKVASEELFVCAGQTMVEINNREDAVIDEASNQNIIMRDFCSSDGVATSSLIEVCLLLLNENSYPNNQDSNLICSTLSVFKSFFETTQTSQCFYMNDLNVLVDIILREATNLPPASGVRAVFVEVVHLVLLNTEWGMKGKYRREELLKMLESFIDMGERGVGRATIEATEMLFGECLDLLEDE</sequence>
<name>A0A9W7LG72_9STRA</name>
<dbReference type="EMBL" id="BRYA01000385">
    <property type="protein sequence ID" value="GMI48327.1"/>
    <property type="molecule type" value="Genomic_DNA"/>
</dbReference>